<evidence type="ECO:0000313" key="1">
    <source>
        <dbReference type="EMBL" id="EFG80933.1"/>
    </source>
</evidence>
<proteinExistence type="predicted"/>
<reference evidence="1 2" key="1">
    <citation type="submission" date="2010-04" db="EMBL/GenBank/DDBJ databases">
        <authorList>
            <person name="Weinstock G."/>
            <person name="Sodergren E."/>
            <person name="Clifton S."/>
            <person name="Fulton L."/>
            <person name="Fulton B."/>
            <person name="Courtney L."/>
            <person name="Fronick C."/>
            <person name="Harrison M."/>
            <person name="Strong C."/>
            <person name="Farmer C."/>
            <person name="Delahaunty K."/>
            <person name="Markovic C."/>
            <person name="Hall O."/>
            <person name="Minx P."/>
            <person name="Tomlinson C."/>
            <person name="Mitreva M."/>
            <person name="Hou S."/>
            <person name="Wollam A."/>
            <person name="Pepin K.H."/>
            <person name="Johnson M."/>
            <person name="Bhonagiri V."/>
            <person name="Zhang X."/>
            <person name="Suruliraj S."/>
            <person name="Warren W."/>
            <person name="Chinwalla A."/>
            <person name="Mardis E.R."/>
            <person name="Wilson R.K."/>
        </authorList>
    </citation>
    <scope>NUCLEOTIDE SEQUENCE [LARGE SCALE GENOMIC DNA]</scope>
    <source>
        <strain evidence="1 2">DSM 20306</strain>
    </source>
</reference>
<evidence type="ECO:0000313" key="2">
    <source>
        <dbReference type="Proteomes" id="UP000006015"/>
    </source>
</evidence>
<dbReference type="EMBL" id="ADNS01000017">
    <property type="protein sequence ID" value="EFG80933.1"/>
    <property type="molecule type" value="Genomic_DNA"/>
</dbReference>
<sequence length="46" mass="5125">MNSGQFGQAGVKSCTHFTSLRAGFSWYREFGKSRPILVMKGSENLL</sequence>
<accession>A0ABN0ADW1</accession>
<keyword evidence="2" id="KW-1185">Reference proteome</keyword>
<dbReference type="Proteomes" id="UP000006015">
    <property type="component" value="Unassembled WGS sequence"/>
</dbReference>
<protein>
    <submittedName>
        <fullName evidence="1">Uncharacterized protein</fullName>
    </submittedName>
</protein>
<name>A0ABN0ADW1_CORAM</name>
<organism evidence="1 2">
    <name type="scientific">Corynebacterium ammoniagenes DSM 20306</name>
    <dbReference type="NCBI Taxonomy" id="649754"/>
    <lineage>
        <taxon>Bacteria</taxon>
        <taxon>Bacillati</taxon>
        <taxon>Actinomycetota</taxon>
        <taxon>Actinomycetes</taxon>
        <taxon>Mycobacteriales</taxon>
        <taxon>Corynebacteriaceae</taxon>
        <taxon>Corynebacterium</taxon>
    </lineage>
</organism>
<gene>
    <name evidence="1" type="ORF">HMPREF0281_01807</name>
</gene>
<comment type="caution">
    <text evidence="1">The sequence shown here is derived from an EMBL/GenBank/DDBJ whole genome shotgun (WGS) entry which is preliminary data.</text>
</comment>